<evidence type="ECO:0000313" key="13">
    <source>
        <dbReference type="Proteomes" id="UP000732193"/>
    </source>
</evidence>
<evidence type="ECO:0000256" key="1">
    <source>
        <dbReference type="ARBA" id="ARBA00006271"/>
    </source>
</evidence>
<dbReference type="HAMAP" id="MF_00096">
    <property type="entry name" value="MutS"/>
    <property type="match status" value="1"/>
</dbReference>
<dbReference type="NCBIfam" id="TIGR01070">
    <property type="entry name" value="mutS1"/>
    <property type="match status" value="1"/>
</dbReference>
<dbReference type="Gene3D" id="1.10.1420.10">
    <property type="match status" value="2"/>
</dbReference>
<keyword evidence="7 9" id="KW-0234">DNA repair</keyword>
<evidence type="ECO:0000256" key="10">
    <source>
        <dbReference type="RuleBase" id="RU003756"/>
    </source>
</evidence>
<evidence type="ECO:0000259" key="11">
    <source>
        <dbReference type="PROSITE" id="PS00486"/>
    </source>
</evidence>
<keyword evidence="5 9" id="KW-0067">ATP-binding</keyword>
<dbReference type="InterPro" id="IPR007696">
    <property type="entry name" value="DNA_mismatch_repair_MutS_core"/>
</dbReference>
<comment type="caution">
    <text evidence="12">The sequence shown here is derived from an EMBL/GenBank/DDBJ whole genome shotgun (WGS) entry which is preliminary data.</text>
</comment>
<feature type="domain" description="DNA mismatch repair proteins mutS family" evidence="11">
    <location>
        <begin position="697"/>
        <end position="713"/>
    </location>
</feature>
<dbReference type="GO" id="GO:0006298">
    <property type="term" value="P:mismatch repair"/>
    <property type="evidence" value="ECO:0007669"/>
    <property type="project" value="UniProtKB-UniRule"/>
</dbReference>
<dbReference type="Gene3D" id="3.40.50.300">
    <property type="entry name" value="P-loop containing nucleotide triphosphate hydrolases"/>
    <property type="match status" value="1"/>
</dbReference>
<dbReference type="InterPro" id="IPR036678">
    <property type="entry name" value="MutS_con_dom_sf"/>
</dbReference>
<evidence type="ECO:0000256" key="5">
    <source>
        <dbReference type="ARBA" id="ARBA00022840"/>
    </source>
</evidence>
<dbReference type="Gene3D" id="3.40.1170.10">
    <property type="entry name" value="DNA repair protein MutS, domain I"/>
    <property type="match status" value="1"/>
</dbReference>
<dbReference type="InterPro" id="IPR016151">
    <property type="entry name" value="DNA_mismatch_repair_MutS_N"/>
</dbReference>
<dbReference type="PROSITE" id="PS00486">
    <property type="entry name" value="DNA_MISMATCH_REPAIR_2"/>
    <property type="match status" value="1"/>
</dbReference>
<evidence type="ECO:0000256" key="3">
    <source>
        <dbReference type="ARBA" id="ARBA00022741"/>
    </source>
</evidence>
<dbReference type="SMART" id="SM00534">
    <property type="entry name" value="MUTSac"/>
    <property type="match status" value="1"/>
</dbReference>
<dbReference type="Pfam" id="PF05192">
    <property type="entry name" value="MutS_III"/>
    <property type="match status" value="1"/>
</dbReference>
<keyword evidence="6 9" id="KW-0238">DNA-binding</keyword>
<comment type="similarity">
    <text evidence="1 9 10">Belongs to the DNA mismatch repair MutS family.</text>
</comment>
<dbReference type="SUPFAM" id="SSF52540">
    <property type="entry name" value="P-loop containing nucleoside triphosphate hydrolases"/>
    <property type="match status" value="1"/>
</dbReference>
<dbReference type="Pfam" id="PF05188">
    <property type="entry name" value="MutS_II"/>
    <property type="match status" value="1"/>
</dbReference>
<dbReference type="InterPro" id="IPR007695">
    <property type="entry name" value="DNA_mismatch_repair_MutS-lik_N"/>
</dbReference>
<keyword evidence="4 9" id="KW-0227">DNA damage</keyword>
<evidence type="ECO:0000256" key="2">
    <source>
        <dbReference type="ARBA" id="ARBA00021982"/>
    </source>
</evidence>
<dbReference type="FunFam" id="3.40.50.300:FF:000870">
    <property type="entry name" value="MutS protein homolog 4"/>
    <property type="match status" value="1"/>
</dbReference>
<dbReference type="Gene3D" id="3.30.420.110">
    <property type="entry name" value="MutS, connector domain"/>
    <property type="match status" value="1"/>
</dbReference>
<evidence type="ECO:0000256" key="7">
    <source>
        <dbReference type="ARBA" id="ARBA00023204"/>
    </source>
</evidence>
<dbReference type="PANTHER" id="PTHR11361">
    <property type="entry name" value="DNA MISMATCH REPAIR PROTEIN MUTS FAMILY MEMBER"/>
    <property type="match status" value="1"/>
</dbReference>
<evidence type="ECO:0000256" key="6">
    <source>
        <dbReference type="ARBA" id="ARBA00023125"/>
    </source>
</evidence>
<dbReference type="EMBL" id="JAFBRM010000002">
    <property type="protein sequence ID" value="MBM1713755.1"/>
    <property type="molecule type" value="Genomic_DNA"/>
</dbReference>
<dbReference type="Pfam" id="PF05190">
    <property type="entry name" value="MutS_IV"/>
    <property type="match status" value="1"/>
</dbReference>
<proteinExistence type="inferred from homology"/>
<comment type="function">
    <text evidence="8 9">This protein is involved in the repair of mismatches in DNA. It is possible that it carries out the mismatch recognition step. This protein has a weak ATPase activity.</text>
</comment>
<sequence>MMAQYLEIKAEHEGALLFYRMGDFYEMFFDDAVAAAEALDIALTKRGKHDGNDIPMCGVPHHAAEGYFLTLIRKGFRVAVCEQMESPAEAKKRGHKSVVRREVVRLVTPGTLTEDSLLEARRHNYLAAFAEVRDAQALAWVDISTGAFHVMPLPLVRLGPELARLSPSELVVSESKEGELRGLVADFDIALTELSRASFDSTSAEKRICELFSIATLDAFGNFSRAEVSAMGALINYLEITQKGKLPLLRPPQKENEARTVQIDAATRRNLELTHGLNGGRAGSLLGLMDRTQTAAGARLLERRISSPSRVSQTIGRRLDAVSYAFENSRLRQDVRDTLRKTPDLDRALSRLALDRGGPRDLAAIRNGLAEAERLAQQTQGSALPELMQDAAKGLVGHDALITLLEEALIAEPPLLARDGGFIASGFDSELDESRKLRDEGRSVIAAMQVQFVSDTGISALKIKHNNVLGYFIETTATHAEKMLSPPLSEKFIHRQTTANQVRFTTVELSEMETKILNAGNHALEIEKRLYEKLRGAILERSAEIGVTSTGIAEVDLAFALAELAAVENWVRPKVDDSRAFNIEGGRHPVVERALSQQSGDPFIANHCDLTAERGANIWLLTGPNMAGKSTFLRQNALIALMAQMGSFVPATSAHIGIVSQLFSRVGASDDLARGRSTFMVEMVETAAILNQADDRALVILDEIGRGTATYDGLSIAWATLEHLHDVNKSRALFATHYHEMTGLSAKLDGVDNATVAVKEWEGEVIFLHEVRKGAADRSYGVQVAQLAGLPDSVIARARVVLEALEKGEREGGAKQKTLIDDLPLFSAIPAPAPQPVKTSAVEEKLKEVSPDELTPREALDLLYKLKEAARS</sequence>
<dbReference type="AlphaFoldDB" id="A0AAE2VXU3"/>
<keyword evidence="3 9" id="KW-0547">Nucleotide-binding</keyword>
<dbReference type="SUPFAM" id="SSF55271">
    <property type="entry name" value="DNA repair protein MutS, domain I"/>
    <property type="match status" value="1"/>
</dbReference>
<name>A0AAE2VXU3_9RHOB</name>
<dbReference type="GO" id="GO:0005524">
    <property type="term" value="F:ATP binding"/>
    <property type="evidence" value="ECO:0007669"/>
    <property type="project" value="UniProtKB-UniRule"/>
</dbReference>
<accession>A0AAE2VXU3</accession>
<feature type="binding site" evidence="9">
    <location>
        <begin position="623"/>
        <end position="630"/>
    </location>
    <ligand>
        <name>ATP</name>
        <dbReference type="ChEBI" id="CHEBI:30616"/>
    </ligand>
</feature>
<dbReference type="CDD" id="cd03284">
    <property type="entry name" value="ABC_MutS1"/>
    <property type="match status" value="1"/>
</dbReference>
<dbReference type="GO" id="GO:0140664">
    <property type="term" value="F:ATP-dependent DNA damage sensor activity"/>
    <property type="evidence" value="ECO:0007669"/>
    <property type="project" value="InterPro"/>
</dbReference>
<dbReference type="NCBIfam" id="NF003810">
    <property type="entry name" value="PRK05399.1"/>
    <property type="match status" value="1"/>
</dbReference>
<dbReference type="Pfam" id="PF00488">
    <property type="entry name" value="MutS_V"/>
    <property type="match status" value="1"/>
</dbReference>
<dbReference type="InterPro" id="IPR007861">
    <property type="entry name" value="DNA_mismatch_repair_MutS_clamp"/>
</dbReference>
<dbReference type="RefSeq" id="WP_203242405.1">
    <property type="nucleotide sequence ID" value="NZ_JAFBRH010000002.1"/>
</dbReference>
<dbReference type="GO" id="GO:0030983">
    <property type="term" value="F:mismatched DNA binding"/>
    <property type="evidence" value="ECO:0007669"/>
    <property type="project" value="InterPro"/>
</dbReference>
<evidence type="ECO:0000256" key="4">
    <source>
        <dbReference type="ARBA" id="ARBA00022763"/>
    </source>
</evidence>
<dbReference type="PANTHER" id="PTHR11361:SF34">
    <property type="entry name" value="DNA MISMATCH REPAIR PROTEIN MSH1, MITOCHONDRIAL"/>
    <property type="match status" value="1"/>
</dbReference>
<dbReference type="Pfam" id="PF01624">
    <property type="entry name" value="MutS_I"/>
    <property type="match status" value="1"/>
</dbReference>
<gene>
    <name evidence="9 12" type="primary">mutS</name>
    <name evidence="12" type="ORF">JQV55_09300</name>
</gene>
<dbReference type="InterPro" id="IPR036187">
    <property type="entry name" value="DNA_mismatch_repair_MutS_sf"/>
</dbReference>
<organism evidence="12 13">
    <name type="scientific">Sulfitobacter geojensis</name>
    <dbReference type="NCBI Taxonomy" id="1342299"/>
    <lineage>
        <taxon>Bacteria</taxon>
        <taxon>Pseudomonadati</taxon>
        <taxon>Pseudomonadota</taxon>
        <taxon>Alphaproteobacteria</taxon>
        <taxon>Rhodobacterales</taxon>
        <taxon>Roseobacteraceae</taxon>
        <taxon>Sulfitobacter</taxon>
    </lineage>
</organism>
<evidence type="ECO:0000313" key="12">
    <source>
        <dbReference type="EMBL" id="MBM1713755.1"/>
    </source>
</evidence>
<protein>
    <recommendedName>
        <fullName evidence="2 9">DNA mismatch repair protein MutS</fullName>
    </recommendedName>
</protein>
<evidence type="ECO:0000256" key="8">
    <source>
        <dbReference type="ARBA" id="ARBA00024647"/>
    </source>
</evidence>
<dbReference type="GO" id="GO:0005829">
    <property type="term" value="C:cytosol"/>
    <property type="evidence" value="ECO:0007669"/>
    <property type="project" value="TreeGrafter"/>
</dbReference>
<dbReference type="InterPro" id="IPR027417">
    <property type="entry name" value="P-loop_NTPase"/>
</dbReference>
<dbReference type="InterPro" id="IPR000432">
    <property type="entry name" value="DNA_mismatch_repair_MutS_C"/>
</dbReference>
<dbReference type="InterPro" id="IPR005748">
    <property type="entry name" value="DNA_mismatch_repair_MutS"/>
</dbReference>
<reference evidence="12 13" key="1">
    <citation type="submission" date="2021-01" db="EMBL/GenBank/DDBJ databases">
        <title>Diatom-associated Roseobacters Show Island Model of Population Structure.</title>
        <authorList>
            <person name="Qu L."/>
            <person name="Feng X."/>
            <person name="Chen Y."/>
            <person name="Li L."/>
            <person name="Wang X."/>
            <person name="Hu Z."/>
            <person name="Wang H."/>
            <person name="Luo H."/>
        </authorList>
    </citation>
    <scope>NUCLEOTIDE SEQUENCE [LARGE SCALE GENOMIC DNA]</scope>
    <source>
        <strain evidence="12 13">TR60-84</strain>
    </source>
</reference>
<evidence type="ECO:0000256" key="9">
    <source>
        <dbReference type="HAMAP-Rule" id="MF_00096"/>
    </source>
</evidence>
<dbReference type="Proteomes" id="UP000732193">
    <property type="component" value="Unassembled WGS sequence"/>
</dbReference>
<dbReference type="PIRSF" id="PIRSF037677">
    <property type="entry name" value="DNA_mis_repair_Msh6"/>
    <property type="match status" value="1"/>
</dbReference>
<dbReference type="GO" id="GO:0003684">
    <property type="term" value="F:damaged DNA binding"/>
    <property type="evidence" value="ECO:0007669"/>
    <property type="project" value="UniProtKB-UniRule"/>
</dbReference>
<dbReference type="InterPro" id="IPR045076">
    <property type="entry name" value="MutS"/>
</dbReference>
<keyword evidence="13" id="KW-1185">Reference proteome</keyword>
<dbReference type="InterPro" id="IPR017261">
    <property type="entry name" value="DNA_mismatch_repair_MutS/MSH"/>
</dbReference>
<dbReference type="InterPro" id="IPR007860">
    <property type="entry name" value="DNA_mmatch_repair_MutS_con_dom"/>
</dbReference>
<dbReference type="SUPFAM" id="SSF53150">
    <property type="entry name" value="DNA repair protein MutS, domain II"/>
    <property type="match status" value="1"/>
</dbReference>
<dbReference type="FunFam" id="3.40.1170.10:FF:000001">
    <property type="entry name" value="DNA mismatch repair protein MutS"/>
    <property type="match status" value="1"/>
</dbReference>
<dbReference type="SMART" id="SM00533">
    <property type="entry name" value="MUTSd"/>
    <property type="match status" value="1"/>
</dbReference>
<dbReference type="SUPFAM" id="SSF48334">
    <property type="entry name" value="DNA repair protein MutS, domain III"/>
    <property type="match status" value="1"/>
</dbReference>
<dbReference type="Gene3D" id="6.10.140.430">
    <property type="match status" value="1"/>
</dbReference>